<name>A0AAV9X1X0_9PEZI</name>
<comment type="pathway">
    <text evidence="3">Secondary metabolite metabolism; methylglyoxal degradation; (R)-lactate from methylglyoxal: step 2/2.</text>
</comment>
<evidence type="ECO:0000256" key="9">
    <source>
        <dbReference type="ARBA" id="ARBA00031044"/>
    </source>
</evidence>
<proteinExistence type="inferred from homology"/>
<evidence type="ECO:0000256" key="8">
    <source>
        <dbReference type="ARBA" id="ARBA00022833"/>
    </source>
</evidence>
<comment type="catalytic activity">
    <reaction evidence="1">
        <text>an S-(2-hydroxyacyl)glutathione + H2O = a 2-hydroxy carboxylate + glutathione + H(+)</text>
        <dbReference type="Rhea" id="RHEA:21864"/>
        <dbReference type="ChEBI" id="CHEBI:15377"/>
        <dbReference type="ChEBI" id="CHEBI:15378"/>
        <dbReference type="ChEBI" id="CHEBI:57925"/>
        <dbReference type="ChEBI" id="CHEBI:58896"/>
        <dbReference type="ChEBI" id="CHEBI:71261"/>
        <dbReference type="EC" id="3.1.2.6"/>
    </reaction>
</comment>
<organism evidence="11 12">
    <name type="scientific">Orbilia ellipsospora</name>
    <dbReference type="NCBI Taxonomy" id="2528407"/>
    <lineage>
        <taxon>Eukaryota</taxon>
        <taxon>Fungi</taxon>
        <taxon>Dikarya</taxon>
        <taxon>Ascomycota</taxon>
        <taxon>Pezizomycotina</taxon>
        <taxon>Orbiliomycetes</taxon>
        <taxon>Orbiliales</taxon>
        <taxon>Orbiliaceae</taxon>
        <taxon>Orbilia</taxon>
    </lineage>
</organism>
<comment type="caution">
    <text evidence="11">The sequence shown here is derived from an EMBL/GenBank/DDBJ whole genome shotgun (WGS) entry which is preliminary data.</text>
</comment>
<dbReference type="PANTHER" id="PTHR11935">
    <property type="entry name" value="BETA LACTAMASE DOMAIN"/>
    <property type="match status" value="1"/>
</dbReference>
<dbReference type="InterPro" id="IPR035680">
    <property type="entry name" value="Clx_II_MBL"/>
</dbReference>
<evidence type="ECO:0000256" key="6">
    <source>
        <dbReference type="ARBA" id="ARBA00022723"/>
    </source>
</evidence>
<dbReference type="GO" id="GO:0004416">
    <property type="term" value="F:hydroxyacylglutathione hydrolase activity"/>
    <property type="evidence" value="ECO:0007669"/>
    <property type="project" value="UniProtKB-EC"/>
</dbReference>
<comment type="similarity">
    <text evidence="4">Belongs to the metallo-beta-lactamase superfamily. Glyoxalase II family.</text>
</comment>
<evidence type="ECO:0000256" key="1">
    <source>
        <dbReference type="ARBA" id="ARBA00001623"/>
    </source>
</evidence>
<feature type="domain" description="Metallo-beta-lactamase" evidence="10">
    <location>
        <begin position="13"/>
        <end position="149"/>
    </location>
</feature>
<keyword evidence="8" id="KW-0862">Zinc</keyword>
<protein>
    <recommendedName>
        <fullName evidence="5">hydroxyacylglutathione hydrolase</fullName>
        <ecNumber evidence="5">3.1.2.6</ecNumber>
    </recommendedName>
    <alternativeName>
        <fullName evidence="9">Glyoxalase II</fullName>
    </alternativeName>
</protein>
<dbReference type="AlphaFoldDB" id="A0AAV9X1X0"/>
<gene>
    <name evidence="11" type="primary">GLO2</name>
    <name evidence="11" type="ORF">TWF694_002396</name>
</gene>
<dbReference type="GO" id="GO:0046872">
    <property type="term" value="F:metal ion binding"/>
    <property type="evidence" value="ECO:0007669"/>
    <property type="project" value="UniProtKB-KW"/>
</dbReference>
<evidence type="ECO:0000313" key="12">
    <source>
        <dbReference type="Proteomes" id="UP001365542"/>
    </source>
</evidence>
<dbReference type="EC" id="3.1.2.6" evidence="5"/>
<evidence type="ECO:0000256" key="3">
    <source>
        <dbReference type="ARBA" id="ARBA00004963"/>
    </source>
</evidence>
<dbReference type="PANTHER" id="PTHR11935:SF94">
    <property type="entry name" value="TENZING NORGAY, ISOFORM C"/>
    <property type="match status" value="1"/>
</dbReference>
<evidence type="ECO:0000256" key="4">
    <source>
        <dbReference type="ARBA" id="ARBA00006759"/>
    </source>
</evidence>
<evidence type="ECO:0000313" key="11">
    <source>
        <dbReference type="EMBL" id="KAK6533456.1"/>
    </source>
</evidence>
<dbReference type="InterPro" id="IPR036866">
    <property type="entry name" value="RibonucZ/Hydroxyglut_hydro"/>
</dbReference>
<dbReference type="Pfam" id="PF16123">
    <property type="entry name" value="HAGH_C"/>
    <property type="match status" value="1"/>
</dbReference>
<dbReference type="InterPro" id="IPR032282">
    <property type="entry name" value="HAGH_C"/>
</dbReference>
<evidence type="ECO:0000256" key="7">
    <source>
        <dbReference type="ARBA" id="ARBA00022801"/>
    </source>
</evidence>
<dbReference type="Gene3D" id="3.60.15.10">
    <property type="entry name" value="Ribonuclease Z/Hydroxyacylglutathione hydrolase-like"/>
    <property type="match status" value="1"/>
</dbReference>
<dbReference type="EMBL" id="JAVHJO010000011">
    <property type="protein sequence ID" value="KAK6533456.1"/>
    <property type="molecule type" value="Genomic_DNA"/>
</dbReference>
<dbReference type="SUPFAM" id="SSF56281">
    <property type="entry name" value="Metallo-hydrolase/oxidoreductase"/>
    <property type="match status" value="1"/>
</dbReference>
<keyword evidence="7" id="KW-0378">Hydrolase</keyword>
<evidence type="ECO:0000256" key="2">
    <source>
        <dbReference type="ARBA" id="ARBA00001947"/>
    </source>
</evidence>
<accession>A0AAV9X1X0</accession>
<sequence>MVVDPANPPEVLPVLSELISSGKINFKGIINTHHHRDHAGGNAKTLKQYPEIPVIGGKNCDRVTTTPKHEETFKIGEGVTVKAIHTPCHTQDSICYYMEDGDERVVFTGDTLFIAGCGRFFEGTAEEMHEALNKRLATLPKDTKVYPGHEYTKSNIKFGLSVLDTVDMQKLHKFATENLETQGKFTIEDELRHNVFMKVEEPEVQQATGETDPIKVMQKLRDMKNSFKG</sequence>
<keyword evidence="6" id="KW-0479">Metal-binding</keyword>
<evidence type="ECO:0000259" key="10">
    <source>
        <dbReference type="SMART" id="SM00849"/>
    </source>
</evidence>
<keyword evidence="12" id="KW-1185">Reference proteome</keyword>
<reference evidence="11 12" key="1">
    <citation type="submission" date="2019-10" db="EMBL/GenBank/DDBJ databases">
        <authorList>
            <person name="Palmer J.M."/>
        </authorList>
    </citation>
    <scope>NUCLEOTIDE SEQUENCE [LARGE SCALE GENOMIC DNA]</scope>
    <source>
        <strain evidence="11 12">TWF694</strain>
    </source>
</reference>
<dbReference type="Pfam" id="PF00753">
    <property type="entry name" value="Lactamase_B"/>
    <property type="match status" value="1"/>
</dbReference>
<dbReference type="CDD" id="cd07723">
    <property type="entry name" value="hydroxyacylglutathione_hydrolase_MBL-fold"/>
    <property type="match status" value="1"/>
</dbReference>
<comment type="cofactor">
    <cofactor evidence="2">
        <name>Zn(2+)</name>
        <dbReference type="ChEBI" id="CHEBI:29105"/>
    </cofactor>
</comment>
<dbReference type="InterPro" id="IPR001279">
    <property type="entry name" value="Metallo-B-lactamas"/>
</dbReference>
<dbReference type="Proteomes" id="UP001365542">
    <property type="component" value="Unassembled WGS sequence"/>
</dbReference>
<evidence type="ECO:0000256" key="5">
    <source>
        <dbReference type="ARBA" id="ARBA00011917"/>
    </source>
</evidence>
<dbReference type="SMART" id="SM00849">
    <property type="entry name" value="Lactamase_B"/>
    <property type="match status" value="1"/>
</dbReference>